<protein>
    <submittedName>
        <fullName evidence="3">Uncharacterized protein</fullName>
    </submittedName>
</protein>
<keyword evidence="1" id="KW-1133">Transmembrane helix</keyword>
<keyword evidence="2" id="KW-0732">Signal</keyword>
<evidence type="ECO:0000256" key="2">
    <source>
        <dbReference type="SAM" id="SignalP"/>
    </source>
</evidence>
<dbReference type="EMBL" id="WNWW01000447">
    <property type="protein sequence ID" value="KAF3424724.1"/>
    <property type="molecule type" value="Genomic_DNA"/>
</dbReference>
<proteinExistence type="predicted"/>
<evidence type="ECO:0000313" key="4">
    <source>
        <dbReference type="Proteomes" id="UP000655588"/>
    </source>
</evidence>
<sequence length="237" mass="26738">MRPIGWTLACALLAATFPKRAILPGVQSVGVATSSYQREAGRANVTKSLSIISKDASVDPDIQGLSWFIDDTLVGGWNEVRDKKIVKRDVKYLEKTSRQARTFGHKRIQFMLMPMMYKMGVMMTMLTVLTMISLKGLLIGDIDDPIIDKCLSRPAIETTDSLHTIEKEFFLSRNHLNIEIIDYCSTTHNMLTLLNRSTCTYTIAYQSLTIKRTAAGCRQADQKIWESNTTTTEDEFL</sequence>
<name>A0A833VY96_9HYME</name>
<keyword evidence="4" id="KW-1185">Reference proteome</keyword>
<reference evidence="3" key="1">
    <citation type="submission" date="2019-11" db="EMBL/GenBank/DDBJ databases">
        <title>The nuclear and mitochondrial genomes of Frieseomelitta varia - a highly eusocial stingless bee (Meliponini) with a permanently sterile worker caste.</title>
        <authorList>
            <person name="Freitas F.C.P."/>
            <person name="Lourenco A.P."/>
            <person name="Nunes F.M.F."/>
            <person name="Paschoal A.R."/>
            <person name="Abreu F.C.P."/>
            <person name="Barbin F.O."/>
            <person name="Bataglia L."/>
            <person name="Cardoso-Junior C.A.M."/>
            <person name="Cervoni M.S."/>
            <person name="Silva S.R."/>
            <person name="Dalarmi F."/>
            <person name="Del Lama M.A."/>
            <person name="Depintor T.S."/>
            <person name="Ferreira K.M."/>
            <person name="Goria P.S."/>
            <person name="Jaskot M.C."/>
            <person name="Lago D.C."/>
            <person name="Luna-Lucena D."/>
            <person name="Moda L.M."/>
            <person name="Nascimento L."/>
            <person name="Pedrino M."/>
            <person name="Rabico F.O."/>
            <person name="Sanches F.C."/>
            <person name="Santos D.E."/>
            <person name="Santos C.G."/>
            <person name="Vieira J."/>
            <person name="Lopes T.F."/>
            <person name="Barchuk A.R."/>
            <person name="Hartfelder K."/>
            <person name="Simoes Z.L.P."/>
            <person name="Bitondi M.M.G."/>
            <person name="Pinheiro D.G."/>
        </authorList>
    </citation>
    <scope>NUCLEOTIDE SEQUENCE</scope>
    <source>
        <strain evidence="3">USP_RPSP 00005682</strain>
        <tissue evidence="3">Whole individual</tissue>
    </source>
</reference>
<dbReference type="AlphaFoldDB" id="A0A833VY96"/>
<comment type="caution">
    <text evidence="3">The sequence shown here is derived from an EMBL/GenBank/DDBJ whole genome shotgun (WGS) entry which is preliminary data.</text>
</comment>
<keyword evidence="1" id="KW-0812">Transmembrane</keyword>
<feature type="transmembrane region" description="Helical" evidence="1">
    <location>
        <begin position="115"/>
        <end position="134"/>
    </location>
</feature>
<evidence type="ECO:0000313" key="3">
    <source>
        <dbReference type="EMBL" id="KAF3424724.1"/>
    </source>
</evidence>
<organism evidence="3 4">
    <name type="scientific">Frieseomelitta varia</name>
    <dbReference type="NCBI Taxonomy" id="561572"/>
    <lineage>
        <taxon>Eukaryota</taxon>
        <taxon>Metazoa</taxon>
        <taxon>Ecdysozoa</taxon>
        <taxon>Arthropoda</taxon>
        <taxon>Hexapoda</taxon>
        <taxon>Insecta</taxon>
        <taxon>Pterygota</taxon>
        <taxon>Neoptera</taxon>
        <taxon>Endopterygota</taxon>
        <taxon>Hymenoptera</taxon>
        <taxon>Apocrita</taxon>
        <taxon>Aculeata</taxon>
        <taxon>Apoidea</taxon>
        <taxon>Anthophila</taxon>
        <taxon>Apidae</taxon>
        <taxon>Frieseomelitta</taxon>
    </lineage>
</organism>
<feature type="signal peptide" evidence="2">
    <location>
        <begin position="1"/>
        <end position="21"/>
    </location>
</feature>
<keyword evidence="1" id="KW-0472">Membrane</keyword>
<dbReference type="Proteomes" id="UP000655588">
    <property type="component" value="Unassembled WGS sequence"/>
</dbReference>
<feature type="chain" id="PRO_5032874549" evidence="2">
    <location>
        <begin position="22"/>
        <end position="237"/>
    </location>
</feature>
<evidence type="ECO:0000256" key="1">
    <source>
        <dbReference type="SAM" id="Phobius"/>
    </source>
</evidence>
<gene>
    <name evidence="3" type="ORF">E2986_08541</name>
</gene>
<accession>A0A833VY96</accession>